<gene>
    <name evidence="2" type="ORF">P353_16000</name>
</gene>
<organism evidence="2 3">
    <name type="scientific">Comamonas testosteroni</name>
    <name type="common">Pseudomonas testosteroni</name>
    <dbReference type="NCBI Taxonomy" id="285"/>
    <lineage>
        <taxon>Bacteria</taxon>
        <taxon>Pseudomonadati</taxon>
        <taxon>Pseudomonadota</taxon>
        <taxon>Betaproteobacteria</taxon>
        <taxon>Burkholderiales</taxon>
        <taxon>Comamonadaceae</taxon>
        <taxon>Comamonas</taxon>
    </lineage>
</organism>
<evidence type="ECO:0000313" key="3">
    <source>
        <dbReference type="Proteomes" id="UP000029553"/>
    </source>
</evidence>
<keyword evidence="1" id="KW-0732">Signal</keyword>
<sequence>MKKLLSAAVLGLSLISMNAMAHGTAKPQHGGIVQSASDLSFELVPQANGAAIYVIDHDDPADVSKMGGKLTVLNGAEKSEADIKPAGGNKLEAMGIKVAKGSKVVAAITGVEGQTVTVRFSVK</sequence>
<protein>
    <submittedName>
        <fullName evidence="2">Uncharacterized protein</fullName>
    </submittedName>
</protein>
<proteinExistence type="predicted"/>
<evidence type="ECO:0000256" key="1">
    <source>
        <dbReference type="SAM" id="SignalP"/>
    </source>
</evidence>
<dbReference type="Proteomes" id="UP000029553">
    <property type="component" value="Unassembled WGS sequence"/>
</dbReference>
<evidence type="ECO:0000313" key="2">
    <source>
        <dbReference type="EMBL" id="KGH28271.1"/>
    </source>
</evidence>
<dbReference type="EMBL" id="AWOR01000051">
    <property type="protein sequence ID" value="KGH28271.1"/>
    <property type="molecule type" value="Genomic_DNA"/>
</dbReference>
<dbReference type="AlphaFoldDB" id="A0A096FD19"/>
<feature type="signal peptide" evidence="1">
    <location>
        <begin position="1"/>
        <end position="21"/>
    </location>
</feature>
<name>A0A096FD19_COMTE</name>
<reference evidence="2 3" key="1">
    <citation type="submission" date="2013-09" db="EMBL/GenBank/DDBJ databases">
        <title>High correlation between genotypes and phenotypes of environmental bacteria Comamonas testosteroni strains.</title>
        <authorList>
            <person name="Liu L."/>
            <person name="Zhu W."/>
            <person name="Xia X."/>
            <person name="Xu B."/>
            <person name="Luo M."/>
            <person name="Wang G."/>
        </authorList>
    </citation>
    <scope>NUCLEOTIDE SEQUENCE [LARGE SCALE GENOMIC DNA]</scope>
    <source>
        <strain evidence="2 3">JL40</strain>
    </source>
</reference>
<dbReference type="RefSeq" id="WP_034371149.1">
    <property type="nucleotide sequence ID" value="NZ_AWOR01000051.1"/>
</dbReference>
<feature type="chain" id="PRO_5001918510" evidence="1">
    <location>
        <begin position="22"/>
        <end position="123"/>
    </location>
</feature>
<comment type="caution">
    <text evidence="2">The sequence shown here is derived from an EMBL/GenBank/DDBJ whole genome shotgun (WGS) entry which is preliminary data.</text>
</comment>
<accession>A0A096FD19</accession>